<dbReference type="SMART" id="SM00028">
    <property type="entry name" value="TPR"/>
    <property type="match status" value="5"/>
</dbReference>
<accession>A0A948TJI0</accession>
<evidence type="ECO:0000313" key="5">
    <source>
        <dbReference type="Proteomes" id="UP000777303"/>
    </source>
</evidence>
<protein>
    <submittedName>
        <fullName evidence="4">Tetratricopeptide repeat protein</fullName>
    </submittedName>
</protein>
<comment type="caution">
    <text evidence="4">The sequence shown here is derived from an EMBL/GenBank/DDBJ whole genome shotgun (WGS) entry which is preliminary data.</text>
</comment>
<dbReference type="Pfam" id="PF14559">
    <property type="entry name" value="TPR_19"/>
    <property type="match status" value="1"/>
</dbReference>
<feature type="repeat" description="TPR" evidence="3">
    <location>
        <begin position="340"/>
        <end position="373"/>
    </location>
</feature>
<dbReference type="InterPro" id="IPR051012">
    <property type="entry name" value="CellSynth/LPSAsmb/PSIAsmb"/>
</dbReference>
<sequence>MSYSQKMLDALDKQDLSLANQMFTKALQKDDDDTLYSLAEELYALGFLQQAQQLYERLLKRYPQEDDIKTVLADIAISNGDTDTALNYLADIQPTSSAYAASLLTTADLYQTLGMTEVSEQKLLEGMRLYPDEPVMTFALAELEFNIGNYQAAITLYQTLLASDINEMSNVNIKARLASAEALYGDFEDAQQTFAKIPHPELSNDELFQLGVVNAQLHDNKKAVEVLTELQQRDAQYTSLYPVLAESQEHLGQLQAALQTVQIGLGMDEFNERLNKRGSEIAIKLGDLQLGEKYLRAALEIAPDNMSTVVALSNLLITQKHYDESIALLKPLLKQQAVDPQVYWNLGQSYLAQDQLMQARDNYMQAYDAFQQNPTFFRQLVTLFQMTGDRQPMLSALKRYVKLQPDDLDMQELLDEYLHENN</sequence>
<dbReference type="Gene3D" id="1.25.40.10">
    <property type="entry name" value="Tetratricopeptide repeat domain"/>
    <property type="match status" value="2"/>
</dbReference>
<dbReference type="EMBL" id="JAHLFS010000043">
    <property type="protein sequence ID" value="MBU3851676.1"/>
    <property type="molecule type" value="Genomic_DNA"/>
</dbReference>
<dbReference type="SUPFAM" id="SSF48452">
    <property type="entry name" value="TPR-like"/>
    <property type="match status" value="2"/>
</dbReference>
<dbReference type="InterPro" id="IPR011990">
    <property type="entry name" value="TPR-like_helical_dom_sf"/>
</dbReference>
<dbReference type="AlphaFoldDB" id="A0A948TJI0"/>
<keyword evidence="2 3" id="KW-0802">TPR repeat</keyword>
<dbReference type="Pfam" id="PF25058">
    <property type="entry name" value="ARM_TT21"/>
    <property type="match status" value="1"/>
</dbReference>
<organism evidence="4 5">
    <name type="scientific">Candidatus Paralactobacillus gallistercoris</name>
    <dbReference type="NCBI Taxonomy" id="2838724"/>
    <lineage>
        <taxon>Bacteria</taxon>
        <taxon>Bacillati</taxon>
        <taxon>Bacillota</taxon>
        <taxon>Bacilli</taxon>
        <taxon>Lactobacillales</taxon>
        <taxon>Lactobacillaceae</taxon>
        <taxon>Lactobacillus</taxon>
    </lineage>
</organism>
<dbReference type="InterPro" id="IPR019734">
    <property type="entry name" value="TPR_rpt"/>
</dbReference>
<gene>
    <name evidence="4" type="ORF">H9901_03150</name>
</gene>
<reference evidence="4" key="2">
    <citation type="submission" date="2021-04" db="EMBL/GenBank/DDBJ databases">
        <authorList>
            <person name="Gilroy R."/>
        </authorList>
    </citation>
    <scope>NUCLEOTIDE SEQUENCE</scope>
    <source>
        <strain evidence="4">F6-6636</strain>
    </source>
</reference>
<evidence type="ECO:0000256" key="3">
    <source>
        <dbReference type="PROSITE-ProRule" id="PRU00339"/>
    </source>
</evidence>
<name>A0A948TJI0_9LACO</name>
<dbReference type="Proteomes" id="UP000777303">
    <property type="component" value="Unassembled WGS sequence"/>
</dbReference>
<evidence type="ECO:0000256" key="2">
    <source>
        <dbReference type="ARBA" id="ARBA00022803"/>
    </source>
</evidence>
<reference evidence="4" key="1">
    <citation type="journal article" date="2021" name="PeerJ">
        <title>Extensive microbial diversity within the chicken gut microbiome revealed by metagenomics and culture.</title>
        <authorList>
            <person name="Gilroy R."/>
            <person name="Ravi A."/>
            <person name="Getino M."/>
            <person name="Pursley I."/>
            <person name="Horton D.L."/>
            <person name="Alikhan N.F."/>
            <person name="Baker D."/>
            <person name="Gharbi K."/>
            <person name="Hall N."/>
            <person name="Watson M."/>
            <person name="Adriaenssens E.M."/>
            <person name="Foster-Nyarko E."/>
            <person name="Jarju S."/>
            <person name="Secka A."/>
            <person name="Antonio M."/>
            <person name="Oren A."/>
            <person name="Chaudhuri R.R."/>
            <person name="La Ragione R."/>
            <person name="Hildebrand F."/>
            <person name="Pallen M.J."/>
        </authorList>
    </citation>
    <scope>NUCLEOTIDE SEQUENCE</scope>
    <source>
        <strain evidence="4">F6-6636</strain>
    </source>
</reference>
<dbReference type="PANTHER" id="PTHR45586">
    <property type="entry name" value="TPR REPEAT-CONTAINING PROTEIN PA4667"/>
    <property type="match status" value="1"/>
</dbReference>
<evidence type="ECO:0000256" key="1">
    <source>
        <dbReference type="ARBA" id="ARBA00022737"/>
    </source>
</evidence>
<keyword evidence="1" id="KW-0677">Repeat</keyword>
<proteinExistence type="predicted"/>
<dbReference type="PANTHER" id="PTHR45586:SF15">
    <property type="entry name" value="TPR REPEAT-CONTAINING PROTEIN YPIA"/>
    <property type="match status" value="1"/>
</dbReference>
<dbReference type="Pfam" id="PF13432">
    <property type="entry name" value="TPR_16"/>
    <property type="match status" value="1"/>
</dbReference>
<evidence type="ECO:0000313" key="4">
    <source>
        <dbReference type="EMBL" id="MBU3851676.1"/>
    </source>
</evidence>
<dbReference type="PROSITE" id="PS50005">
    <property type="entry name" value="TPR"/>
    <property type="match status" value="1"/>
</dbReference>